<feature type="region of interest" description="Disordered" evidence="1">
    <location>
        <begin position="1"/>
        <end position="40"/>
    </location>
</feature>
<evidence type="ECO:0000313" key="2">
    <source>
        <dbReference type="EMBL" id="MFC3813194.1"/>
    </source>
</evidence>
<gene>
    <name evidence="2" type="ORF">ACFOOI_21185</name>
</gene>
<comment type="caution">
    <text evidence="2">The sequence shown here is derived from an EMBL/GenBank/DDBJ whole genome shotgun (WGS) entry which is preliminary data.</text>
</comment>
<organism evidence="2 3">
    <name type="scientific">Lacihabitans lacunae</name>
    <dbReference type="NCBI Taxonomy" id="1028214"/>
    <lineage>
        <taxon>Bacteria</taxon>
        <taxon>Pseudomonadati</taxon>
        <taxon>Bacteroidota</taxon>
        <taxon>Cytophagia</taxon>
        <taxon>Cytophagales</taxon>
        <taxon>Leadbetterellaceae</taxon>
        <taxon>Lacihabitans</taxon>
    </lineage>
</organism>
<name>A0ABV7Z156_9BACT</name>
<evidence type="ECO:0000256" key="1">
    <source>
        <dbReference type="SAM" id="MobiDB-lite"/>
    </source>
</evidence>
<proteinExistence type="predicted"/>
<sequence>MSDNKDTKDKSGKKAPAKSLKEKRSEKAAKRNEKRGQTSV</sequence>
<feature type="compositionally biased region" description="Basic and acidic residues" evidence="1">
    <location>
        <begin position="19"/>
        <end position="40"/>
    </location>
</feature>
<feature type="compositionally biased region" description="Basic and acidic residues" evidence="1">
    <location>
        <begin position="1"/>
        <end position="12"/>
    </location>
</feature>
<reference evidence="3" key="1">
    <citation type="journal article" date="2019" name="Int. J. Syst. Evol. Microbiol.">
        <title>The Global Catalogue of Microorganisms (GCM) 10K type strain sequencing project: providing services to taxonomists for standard genome sequencing and annotation.</title>
        <authorList>
            <consortium name="The Broad Institute Genomics Platform"/>
            <consortium name="The Broad Institute Genome Sequencing Center for Infectious Disease"/>
            <person name="Wu L."/>
            <person name="Ma J."/>
        </authorList>
    </citation>
    <scope>NUCLEOTIDE SEQUENCE [LARGE SCALE GENOMIC DNA]</scope>
    <source>
        <strain evidence="3">CECT 7956</strain>
    </source>
</reference>
<dbReference type="RefSeq" id="WP_379840099.1">
    <property type="nucleotide sequence ID" value="NZ_JBHRYQ010000001.1"/>
</dbReference>
<dbReference type="Proteomes" id="UP001595616">
    <property type="component" value="Unassembled WGS sequence"/>
</dbReference>
<evidence type="ECO:0000313" key="3">
    <source>
        <dbReference type="Proteomes" id="UP001595616"/>
    </source>
</evidence>
<keyword evidence="3" id="KW-1185">Reference proteome</keyword>
<accession>A0ABV7Z156</accession>
<dbReference type="EMBL" id="JBHRYQ010000001">
    <property type="protein sequence ID" value="MFC3813194.1"/>
    <property type="molecule type" value="Genomic_DNA"/>
</dbReference>
<protein>
    <submittedName>
        <fullName evidence="2">Uncharacterized protein</fullName>
    </submittedName>
</protein>